<dbReference type="Proteomes" id="UP000708208">
    <property type="component" value="Unassembled WGS sequence"/>
</dbReference>
<accession>A0A8J2P1J7</accession>
<keyword evidence="3" id="KW-1185">Reference proteome</keyword>
<sequence length="29" mass="3231">ELNKIDGILRRNTEQRLKGGAHGPKKEAT</sequence>
<feature type="region of interest" description="Disordered" evidence="1">
    <location>
        <begin position="1"/>
        <end position="29"/>
    </location>
</feature>
<dbReference type="EMBL" id="CAJVCH010151004">
    <property type="protein sequence ID" value="CAG7727609.1"/>
    <property type="molecule type" value="Genomic_DNA"/>
</dbReference>
<organism evidence="2 3">
    <name type="scientific">Allacma fusca</name>
    <dbReference type="NCBI Taxonomy" id="39272"/>
    <lineage>
        <taxon>Eukaryota</taxon>
        <taxon>Metazoa</taxon>
        <taxon>Ecdysozoa</taxon>
        <taxon>Arthropoda</taxon>
        <taxon>Hexapoda</taxon>
        <taxon>Collembola</taxon>
        <taxon>Symphypleona</taxon>
        <taxon>Sminthuridae</taxon>
        <taxon>Allacma</taxon>
    </lineage>
</organism>
<evidence type="ECO:0000256" key="1">
    <source>
        <dbReference type="SAM" id="MobiDB-lite"/>
    </source>
</evidence>
<proteinExistence type="predicted"/>
<dbReference type="AlphaFoldDB" id="A0A8J2P1J7"/>
<name>A0A8J2P1J7_9HEXA</name>
<comment type="caution">
    <text evidence="2">The sequence shown here is derived from an EMBL/GenBank/DDBJ whole genome shotgun (WGS) entry which is preliminary data.</text>
</comment>
<feature type="non-terminal residue" evidence="2">
    <location>
        <position position="1"/>
    </location>
</feature>
<evidence type="ECO:0000313" key="2">
    <source>
        <dbReference type="EMBL" id="CAG7727609.1"/>
    </source>
</evidence>
<feature type="non-terminal residue" evidence="2">
    <location>
        <position position="29"/>
    </location>
</feature>
<gene>
    <name evidence="2" type="ORF">AFUS01_LOCUS16441</name>
</gene>
<feature type="compositionally biased region" description="Basic and acidic residues" evidence="1">
    <location>
        <begin position="1"/>
        <end position="17"/>
    </location>
</feature>
<protein>
    <submittedName>
        <fullName evidence="2">Uncharacterized protein</fullName>
    </submittedName>
</protein>
<evidence type="ECO:0000313" key="3">
    <source>
        <dbReference type="Proteomes" id="UP000708208"/>
    </source>
</evidence>
<reference evidence="2" key="1">
    <citation type="submission" date="2021-06" db="EMBL/GenBank/DDBJ databases">
        <authorList>
            <person name="Hodson N. C."/>
            <person name="Mongue J. A."/>
            <person name="Jaron S. K."/>
        </authorList>
    </citation>
    <scope>NUCLEOTIDE SEQUENCE</scope>
</reference>